<evidence type="ECO:0000256" key="2">
    <source>
        <dbReference type="SAM" id="SignalP"/>
    </source>
</evidence>
<dbReference type="STRING" id="1123062.SAMN02745775_102445"/>
<reference evidence="3 4" key="1">
    <citation type="submission" date="2016-10" db="EMBL/GenBank/DDBJ databases">
        <authorList>
            <person name="de Groot N.N."/>
        </authorList>
    </citation>
    <scope>NUCLEOTIDE SEQUENCE [LARGE SCALE GENOMIC DNA]</scope>
    <source>
        <strain evidence="3 4">DSM 19981</strain>
    </source>
</reference>
<dbReference type="EMBL" id="FOSQ01000002">
    <property type="protein sequence ID" value="SFK42471.1"/>
    <property type="molecule type" value="Genomic_DNA"/>
</dbReference>
<gene>
    <name evidence="3" type="ORF">SAMN02745775_102445</name>
</gene>
<feature type="chain" id="PRO_5011595405" evidence="2">
    <location>
        <begin position="29"/>
        <end position="231"/>
    </location>
</feature>
<feature type="region of interest" description="Disordered" evidence="1">
    <location>
        <begin position="210"/>
        <end position="231"/>
    </location>
</feature>
<protein>
    <submittedName>
        <fullName evidence="3">Uncharacterized protein</fullName>
    </submittedName>
</protein>
<evidence type="ECO:0000256" key="1">
    <source>
        <dbReference type="SAM" id="MobiDB-lite"/>
    </source>
</evidence>
<feature type="signal peptide" evidence="2">
    <location>
        <begin position="1"/>
        <end position="28"/>
    </location>
</feature>
<accession>A0A1I3ZFF2</accession>
<evidence type="ECO:0000313" key="3">
    <source>
        <dbReference type="EMBL" id="SFK42471.1"/>
    </source>
</evidence>
<dbReference type="AlphaFoldDB" id="A0A1I3ZFF2"/>
<feature type="compositionally biased region" description="Pro residues" evidence="1">
    <location>
        <begin position="222"/>
        <end position="231"/>
    </location>
</feature>
<keyword evidence="4" id="KW-1185">Reference proteome</keyword>
<proteinExistence type="predicted"/>
<evidence type="ECO:0000313" key="4">
    <source>
        <dbReference type="Proteomes" id="UP000199473"/>
    </source>
</evidence>
<organism evidence="3 4">
    <name type="scientific">Falsiroseomonas stagni DSM 19981</name>
    <dbReference type="NCBI Taxonomy" id="1123062"/>
    <lineage>
        <taxon>Bacteria</taxon>
        <taxon>Pseudomonadati</taxon>
        <taxon>Pseudomonadota</taxon>
        <taxon>Alphaproteobacteria</taxon>
        <taxon>Acetobacterales</taxon>
        <taxon>Roseomonadaceae</taxon>
        <taxon>Falsiroseomonas</taxon>
    </lineage>
</organism>
<name>A0A1I3ZFF2_9PROT</name>
<keyword evidence="2" id="KW-0732">Signal</keyword>
<dbReference type="OrthoDB" id="481082at2"/>
<sequence>MRSRGKGAPRRIVLGLAACLCLAAPAIAQDRPPPRPQSDLWFDPTQLPSFTGTVERYLINPRGETDALLFREGPQIVFPPDVAQAVREAAPVGRPIIVWGIRARHAPVITMLAFAPNADSVPGVVDRFYWRLGGRSAAERAERISVSGTVKAPYFAPQGEIAGAILDDGTVITLPPGASDGFRDLLRPGARLAAEGPGVAGDHGRALAADRLGETAETLKPVPVPDPQRRR</sequence>
<dbReference type="Proteomes" id="UP000199473">
    <property type="component" value="Unassembled WGS sequence"/>
</dbReference>